<dbReference type="InterPro" id="IPR053135">
    <property type="entry name" value="AKR2_Oxidoreductase"/>
</dbReference>
<dbReference type="PRINTS" id="PR00069">
    <property type="entry name" value="ALDKETRDTASE"/>
</dbReference>
<keyword evidence="3" id="KW-1185">Reference proteome</keyword>
<accession>A0ABQ5NFR4</accession>
<reference evidence="2" key="1">
    <citation type="submission" date="2022-08" db="EMBL/GenBank/DDBJ databases">
        <title>Draft genome sequence of Lysinibacillus sp. strain KH24.</title>
        <authorList>
            <person name="Kanbe H."/>
            <person name="Itoh H."/>
        </authorList>
    </citation>
    <scope>NUCLEOTIDE SEQUENCE</scope>
    <source>
        <strain evidence="2">KH24</strain>
    </source>
</reference>
<dbReference type="PANTHER" id="PTHR43312">
    <property type="entry name" value="D-THREO-ALDOSE 1-DEHYDROGENASE"/>
    <property type="match status" value="1"/>
</dbReference>
<dbReference type="Pfam" id="PF00248">
    <property type="entry name" value="Aldo_ket_red"/>
    <property type="match status" value="1"/>
</dbReference>
<dbReference type="InterPro" id="IPR023210">
    <property type="entry name" value="NADP_OxRdtase_dom"/>
</dbReference>
<comment type="caution">
    <text evidence="2">The sequence shown here is derived from an EMBL/GenBank/DDBJ whole genome shotgun (WGS) entry which is preliminary data.</text>
</comment>
<feature type="domain" description="NADP-dependent oxidoreductase" evidence="1">
    <location>
        <begin position="15"/>
        <end position="287"/>
    </location>
</feature>
<dbReference type="CDD" id="cd19086">
    <property type="entry name" value="AKR_AKR11C1"/>
    <property type="match status" value="1"/>
</dbReference>
<evidence type="ECO:0000313" key="3">
    <source>
        <dbReference type="Proteomes" id="UP001065593"/>
    </source>
</evidence>
<organism evidence="2 3">
    <name type="scientific">Lysinibacillus piscis</name>
    <dbReference type="NCBI Taxonomy" id="2518931"/>
    <lineage>
        <taxon>Bacteria</taxon>
        <taxon>Bacillati</taxon>
        <taxon>Bacillota</taxon>
        <taxon>Bacilli</taxon>
        <taxon>Bacillales</taxon>
        <taxon>Bacillaceae</taxon>
        <taxon>Lysinibacillus</taxon>
    </lineage>
</organism>
<gene>
    <name evidence="2" type="primary">yqkF</name>
    <name evidence="2" type="ORF">LYSBPC_03490</name>
</gene>
<evidence type="ECO:0000259" key="1">
    <source>
        <dbReference type="Pfam" id="PF00248"/>
    </source>
</evidence>
<evidence type="ECO:0000313" key="2">
    <source>
        <dbReference type="EMBL" id="GLC87222.1"/>
    </source>
</evidence>
<name>A0ABQ5NFR4_9BACI</name>
<dbReference type="EMBL" id="BRZA01000001">
    <property type="protein sequence ID" value="GLC87222.1"/>
    <property type="molecule type" value="Genomic_DNA"/>
</dbReference>
<dbReference type="InterPro" id="IPR036812">
    <property type="entry name" value="NAD(P)_OxRdtase_dom_sf"/>
</dbReference>
<dbReference type="Proteomes" id="UP001065593">
    <property type="component" value="Unassembled WGS sequence"/>
</dbReference>
<proteinExistence type="predicted"/>
<protein>
    <submittedName>
        <fullName evidence="2">Oxidoreductase YqkF</fullName>
    </submittedName>
</protein>
<dbReference type="Gene3D" id="3.20.20.100">
    <property type="entry name" value="NADP-dependent oxidoreductase domain"/>
    <property type="match status" value="1"/>
</dbReference>
<dbReference type="PANTHER" id="PTHR43312:SF1">
    <property type="entry name" value="NADP-DEPENDENT OXIDOREDUCTASE DOMAIN-CONTAINING PROTEIN"/>
    <property type="match status" value="1"/>
</dbReference>
<dbReference type="SUPFAM" id="SSF51430">
    <property type="entry name" value="NAD(P)-linked oxidoreductase"/>
    <property type="match status" value="1"/>
</dbReference>
<dbReference type="InterPro" id="IPR020471">
    <property type="entry name" value="AKR"/>
</dbReference>
<sequence length="299" mass="33406">MKKRQLGSSDLHISEISLGGMSLSTDKHKAATIIDMALDAGINYIDTADLYDFGTNEEIIGQILGKRRQNIILATKVGNRWTADKNGWCWDASPNYIKEAVYASLKRLGTDYLDVYQLHGGTMEDQWDDIIEAFESLKKEGTIREYGISSIRPNVLHRFLPASSAKSVMMQYSLLDRRPEEWFDFIASTGASIVTRGTVAKGLLTMKWQERLQATQSYNSYTQEELHMALTALTTTYDDLHALALAFNLKEPAIASTVIGASSPQQLAQTLAAYEKVAAITDFSTVNHATKIEHYSEHR</sequence>
<dbReference type="RefSeq" id="WP_264986954.1">
    <property type="nucleotide sequence ID" value="NZ_BRZA01000001.1"/>
</dbReference>